<proteinExistence type="predicted"/>
<comment type="caution">
    <text evidence="1">The sequence shown here is derived from an EMBL/GenBank/DDBJ whole genome shotgun (WGS) entry which is preliminary data.</text>
</comment>
<sequence>MKTRDIDVREKLHEVLSRDYLCDDDTIMVDELGLCQGEARIDIAIINGSLHGYEIKSDSDTLERLPRQVDIYNKVLDTVTIVTGKNHIDKVVDLIPPWWGIKQAEKVREDEVELIPIREPGINPKVDPYSLVQLLWKEEALELLTMFGFEKGYVGKSRRVIWKRLAESITLHELQFHVRQQLKLRENWRVAQQQS</sequence>
<accession>A0AAW7ZCV5</accession>
<gene>
    <name evidence="1" type="ORF">P6N53_08365</name>
</gene>
<evidence type="ECO:0000313" key="1">
    <source>
        <dbReference type="EMBL" id="MDO7787231.1"/>
    </source>
</evidence>
<keyword evidence="2" id="KW-1185">Reference proteome</keyword>
<protein>
    <submittedName>
        <fullName evidence="1">Sce7726 family protein</fullName>
    </submittedName>
</protein>
<dbReference type="RefSeq" id="WP_304542375.1">
    <property type="nucleotide sequence ID" value="NZ_JARPTC010000011.1"/>
</dbReference>
<dbReference type="NCBIfam" id="NF033832">
    <property type="entry name" value="sce7726_fam"/>
    <property type="match status" value="1"/>
</dbReference>
<dbReference type="InterPro" id="IPR047729">
    <property type="entry name" value="Sce7726-like"/>
</dbReference>
<reference evidence="1" key="1">
    <citation type="journal article" date="2023" name="J. Hazard. Mater.">
        <title>Anaerobic biodegradation of pyrene and benzo[a]pyrene by a new sulfate-reducing Desulforamulus aquiferis strain DSA.</title>
        <authorList>
            <person name="Zhang Z."/>
            <person name="Sun J."/>
            <person name="Gong X."/>
            <person name="Wang C."/>
            <person name="Wang H."/>
        </authorList>
    </citation>
    <scope>NUCLEOTIDE SEQUENCE</scope>
    <source>
        <strain evidence="1">DSA</strain>
    </source>
</reference>
<organism evidence="1 2">
    <name type="scientific">Desulforamulus aquiferis</name>
    <dbReference type="NCBI Taxonomy" id="1397668"/>
    <lineage>
        <taxon>Bacteria</taxon>
        <taxon>Bacillati</taxon>
        <taxon>Bacillota</taxon>
        <taxon>Clostridia</taxon>
        <taxon>Eubacteriales</taxon>
        <taxon>Peptococcaceae</taxon>
        <taxon>Desulforamulus</taxon>
    </lineage>
</organism>
<reference evidence="1" key="2">
    <citation type="submission" date="2023-03" db="EMBL/GenBank/DDBJ databases">
        <authorList>
            <person name="Zhang Z."/>
        </authorList>
    </citation>
    <scope>NUCLEOTIDE SEQUENCE</scope>
    <source>
        <strain evidence="1">DSA</strain>
    </source>
</reference>
<dbReference type="EMBL" id="JARPTC010000011">
    <property type="protein sequence ID" value="MDO7787231.1"/>
    <property type="molecule type" value="Genomic_DNA"/>
</dbReference>
<dbReference type="AlphaFoldDB" id="A0AAW7ZCV5"/>
<dbReference type="Proteomes" id="UP001172911">
    <property type="component" value="Unassembled WGS sequence"/>
</dbReference>
<evidence type="ECO:0000313" key="2">
    <source>
        <dbReference type="Proteomes" id="UP001172911"/>
    </source>
</evidence>
<name>A0AAW7ZCV5_9FIRM</name>